<sequence length="438" mass="49230">MKSSQIVQYRDIGVQRNVVQKMAAAIFRLGKKSRTFRSVINIISGGPTWSKHDIQTFAREGYEGNPYMYGACNALIQGMAEPPPVLYRIKQGSKIELSFKEQYNLRASINGFTKKGWSLQQAAKQAIRMKSAQIIRMADVHPSIARRIAVKQLSFAGELEEITSHPILDLLARPNGWYQTSYNEFVAAWGLSMLLAGEIFTEPMGKRGDLDAPDQLYVLPAHLMVPERGTETNPIPRWRVSGRSGEPFTYSPDPLKTEIYFNKLYDPITPLRGLSPVEAAVRSLDLNNQARQWNLNYLKNAGIPPALVTGEFDDTGASAIQEHYDEEVAGADNVGKLITLSGKNLNYHQLSMDAADLMWADVIKLTAREISVVFGVPPEILGDASNKTYSNYQQARLALYQDRVLPHTDFMFDSWNSTWVRRFGDDLMLDYDAEQIIA</sequence>
<dbReference type="AlphaFoldDB" id="A0A0F9CIQ6"/>
<gene>
    <name evidence="1" type="ORF">LCGC14_2318220</name>
</gene>
<evidence type="ECO:0000313" key="1">
    <source>
        <dbReference type="EMBL" id="KKL49168.1"/>
    </source>
</evidence>
<comment type="caution">
    <text evidence="1">The sequence shown here is derived from an EMBL/GenBank/DDBJ whole genome shotgun (WGS) entry which is preliminary data.</text>
</comment>
<organism evidence="1">
    <name type="scientific">marine sediment metagenome</name>
    <dbReference type="NCBI Taxonomy" id="412755"/>
    <lineage>
        <taxon>unclassified sequences</taxon>
        <taxon>metagenomes</taxon>
        <taxon>ecological metagenomes</taxon>
    </lineage>
</organism>
<protein>
    <recommendedName>
        <fullName evidence="2">Phage portal protein</fullName>
    </recommendedName>
</protein>
<evidence type="ECO:0008006" key="2">
    <source>
        <dbReference type="Google" id="ProtNLM"/>
    </source>
</evidence>
<feature type="non-terminal residue" evidence="1">
    <location>
        <position position="438"/>
    </location>
</feature>
<reference evidence="1" key="1">
    <citation type="journal article" date="2015" name="Nature">
        <title>Complex archaea that bridge the gap between prokaryotes and eukaryotes.</title>
        <authorList>
            <person name="Spang A."/>
            <person name="Saw J.H."/>
            <person name="Jorgensen S.L."/>
            <person name="Zaremba-Niedzwiedzka K."/>
            <person name="Martijn J."/>
            <person name="Lind A.E."/>
            <person name="van Eijk R."/>
            <person name="Schleper C."/>
            <person name="Guy L."/>
            <person name="Ettema T.J."/>
        </authorList>
    </citation>
    <scope>NUCLEOTIDE SEQUENCE</scope>
</reference>
<dbReference type="EMBL" id="LAZR01033058">
    <property type="protein sequence ID" value="KKL49168.1"/>
    <property type="molecule type" value="Genomic_DNA"/>
</dbReference>
<dbReference type="Pfam" id="PF04860">
    <property type="entry name" value="Phage_portal"/>
    <property type="match status" value="1"/>
</dbReference>
<proteinExistence type="predicted"/>
<accession>A0A0F9CIQ6</accession>
<name>A0A0F9CIQ6_9ZZZZ</name>
<dbReference type="InterPro" id="IPR006944">
    <property type="entry name" value="Phage/GTA_portal"/>
</dbReference>